<dbReference type="PANTHER" id="PTHR43691:SF11">
    <property type="entry name" value="FI09636P-RELATED"/>
    <property type="match status" value="1"/>
</dbReference>
<dbReference type="RefSeq" id="WP_239265532.1">
    <property type="nucleotide sequence ID" value="NZ_JAKRCV010000055.1"/>
</dbReference>
<evidence type="ECO:0000256" key="2">
    <source>
        <dbReference type="ARBA" id="ARBA00021980"/>
    </source>
</evidence>
<evidence type="ECO:0000313" key="5">
    <source>
        <dbReference type="EMBL" id="MCG7323039.1"/>
    </source>
</evidence>
<feature type="domain" description="Nucleoside phosphorylase" evidence="4">
    <location>
        <begin position="39"/>
        <end position="260"/>
    </location>
</feature>
<reference evidence="5 6" key="1">
    <citation type="submission" date="2022-02" db="EMBL/GenBank/DDBJ databases">
        <title>Uncovering new skin microbiome diversity through culturing and metagenomics.</title>
        <authorList>
            <person name="Conlan S."/>
            <person name="Deming C."/>
            <person name="Nisc Comparative Sequencing Program N."/>
            <person name="Segre J.A."/>
        </authorList>
    </citation>
    <scope>NUCLEOTIDE SEQUENCE [LARGE SCALE GENOMIC DNA]</scope>
    <source>
        <strain evidence="5 6">ACRQZ</strain>
    </source>
</reference>
<comment type="catalytic activity">
    <reaction evidence="3">
        <text>uridine + phosphate = alpha-D-ribose 1-phosphate + uracil</text>
        <dbReference type="Rhea" id="RHEA:24388"/>
        <dbReference type="ChEBI" id="CHEBI:16704"/>
        <dbReference type="ChEBI" id="CHEBI:17568"/>
        <dbReference type="ChEBI" id="CHEBI:43474"/>
        <dbReference type="ChEBI" id="CHEBI:57720"/>
        <dbReference type="EC" id="2.4.2.3"/>
    </reaction>
</comment>
<comment type="caution">
    <text evidence="5">The sequence shown here is derived from an EMBL/GenBank/DDBJ whole genome shotgun (WGS) entry which is preliminary data.</text>
</comment>
<dbReference type="Proteomes" id="UP001521931">
    <property type="component" value="Unassembled WGS sequence"/>
</dbReference>
<proteinExistence type="predicted"/>
<organism evidence="5 6">
    <name type="scientific">Arsenicicoccus bolidensis</name>
    <dbReference type="NCBI Taxonomy" id="229480"/>
    <lineage>
        <taxon>Bacteria</taxon>
        <taxon>Bacillati</taxon>
        <taxon>Actinomycetota</taxon>
        <taxon>Actinomycetes</taxon>
        <taxon>Micrococcales</taxon>
        <taxon>Intrasporangiaceae</taxon>
        <taxon>Arsenicicoccus</taxon>
    </lineage>
</organism>
<dbReference type="CDD" id="cd09007">
    <property type="entry name" value="NP-I_spr0068"/>
    <property type="match status" value="1"/>
</dbReference>
<evidence type="ECO:0000256" key="1">
    <source>
        <dbReference type="ARBA" id="ARBA00011888"/>
    </source>
</evidence>
<dbReference type="EMBL" id="JAKRCV010000055">
    <property type="protein sequence ID" value="MCG7323039.1"/>
    <property type="molecule type" value="Genomic_DNA"/>
</dbReference>
<dbReference type="InterPro" id="IPR035994">
    <property type="entry name" value="Nucleoside_phosphorylase_sf"/>
</dbReference>
<dbReference type="Gene3D" id="3.40.50.1580">
    <property type="entry name" value="Nucleoside phosphorylase domain"/>
    <property type="match status" value="1"/>
</dbReference>
<evidence type="ECO:0000259" key="4">
    <source>
        <dbReference type="Pfam" id="PF01048"/>
    </source>
</evidence>
<dbReference type="InterPro" id="IPR000845">
    <property type="entry name" value="Nucleoside_phosphorylase_d"/>
</dbReference>
<evidence type="ECO:0000256" key="3">
    <source>
        <dbReference type="ARBA" id="ARBA00048447"/>
    </source>
</evidence>
<evidence type="ECO:0000313" key="6">
    <source>
        <dbReference type="Proteomes" id="UP001521931"/>
    </source>
</evidence>
<dbReference type="SUPFAM" id="SSF53167">
    <property type="entry name" value="Purine and uridine phosphorylases"/>
    <property type="match status" value="1"/>
</dbReference>
<keyword evidence="6" id="KW-1185">Reference proteome</keyword>
<dbReference type="EC" id="2.4.2.3" evidence="1"/>
<name>A0ABS9Q586_9MICO</name>
<gene>
    <name evidence="5" type="ORF">MHL29_14230</name>
</gene>
<sequence length="264" mass="27867">MTEPILPVDLHLASDLDEPGVLEPSALYPRLPDGEVPDAAVICFFPETVRAIGAREGSELAFRFTSIIGGQPCYVREVAGRRVAFFFPEIGAPRAVMFLEEAIARGITRFVAVGSAGVLLPDLVMGHPVVVTSALRDEGTSAHYGAVGPVVEAGASGIRACIDALDAAGAPHETGRTWTTDGIYRETRSTVARRIEAGCAVVEMEASAFLAVAAHRGVELGQILFSADSLAGETWDHRGWVTAGDAHEQVFWIAMDAAARLAAG</sequence>
<dbReference type="PANTHER" id="PTHR43691">
    <property type="entry name" value="URIDINE PHOSPHORYLASE"/>
    <property type="match status" value="1"/>
</dbReference>
<accession>A0ABS9Q586</accession>
<dbReference type="Pfam" id="PF01048">
    <property type="entry name" value="PNP_UDP_1"/>
    <property type="match status" value="1"/>
</dbReference>
<protein>
    <recommendedName>
        <fullName evidence="2">Uridine phosphorylase</fullName>
        <ecNumber evidence="1">2.4.2.3</ecNumber>
    </recommendedName>
</protein>